<dbReference type="GeneID" id="27667619"/>
<proteinExistence type="predicted"/>
<sequence length="180" mass="20363">MGKWVVRIVRGRDGQTKKRVEEQEERKEKRIKEAGVSIPAACSEAQVSGVEWKKRGEEERVREEGRLLLSAKERRDVTLVLFWLLIGQRLVPEKKEGGTGEWALAGDLAAALFIGVRGKGGPHRDQGRNSVGEHWQASQGRRTAKSDLRQRETRLKTIRHKQTCKILEKPEQGPASRLPS</sequence>
<accession>A0A0F2LVY8</accession>
<dbReference type="KEGG" id="ssck:SPSK_05599"/>
<reference evidence="2 3" key="2">
    <citation type="journal article" date="2015" name="Eukaryot. Cell">
        <title>Asexual propagation of a virulent clone complex in a human and feline outbreak of sporotrichosis.</title>
        <authorList>
            <person name="Teixeira Mde M."/>
            <person name="Rodrigues A.M."/>
            <person name="Tsui C.K."/>
            <person name="de Almeida L.G."/>
            <person name="Van Diepeningen A.D."/>
            <person name="van den Ende B.G."/>
            <person name="Fernandes G.F."/>
            <person name="Kano R."/>
            <person name="Hamelin R.C."/>
            <person name="Lopes-Bezerra L.M."/>
            <person name="Vasconcelos A.T."/>
            <person name="de Hoog S."/>
            <person name="de Camargo Z.P."/>
            <person name="Felipe M.S."/>
        </authorList>
    </citation>
    <scope>NUCLEOTIDE SEQUENCE [LARGE SCALE GENOMIC DNA]</scope>
    <source>
        <strain evidence="2 3">1099-18</strain>
    </source>
</reference>
<comment type="caution">
    <text evidence="2">The sequence shown here is derived from an EMBL/GenBank/DDBJ whole genome shotgun (WGS) entry which is preliminary data.</text>
</comment>
<evidence type="ECO:0000256" key="1">
    <source>
        <dbReference type="SAM" id="MobiDB-lite"/>
    </source>
</evidence>
<protein>
    <submittedName>
        <fullName evidence="2">Uncharacterized protein</fullName>
    </submittedName>
</protein>
<feature type="region of interest" description="Disordered" evidence="1">
    <location>
        <begin position="119"/>
        <end position="180"/>
    </location>
</feature>
<organism evidence="2 3">
    <name type="scientific">Sporothrix schenckii 1099-18</name>
    <dbReference type="NCBI Taxonomy" id="1397361"/>
    <lineage>
        <taxon>Eukaryota</taxon>
        <taxon>Fungi</taxon>
        <taxon>Dikarya</taxon>
        <taxon>Ascomycota</taxon>
        <taxon>Pezizomycotina</taxon>
        <taxon>Sordariomycetes</taxon>
        <taxon>Sordariomycetidae</taxon>
        <taxon>Ophiostomatales</taxon>
        <taxon>Ophiostomataceae</taxon>
        <taxon>Sporothrix</taxon>
    </lineage>
</organism>
<dbReference type="RefSeq" id="XP_016583341.1">
    <property type="nucleotide sequence ID" value="XM_016732342.1"/>
</dbReference>
<dbReference type="VEuPathDB" id="FungiDB:SPSK_05599"/>
<gene>
    <name evidence="2" type="ORF">SPSK_05599</name>
</gene>
<dbReference type="AlphaFoldDB" id="A0A0F2LVY8"/>
<dbReference type="Proteomes" id="UP000033710">
    <property type="component" value="Unassembled WGS sequence"/>
</dbReference>
<name>A0A0F2LVY8_SPOSC</name>
<reference evidence="2 3" key="1">
    <citation type="journal article" date="2014" name="BMC Genomics">
        <title>Comparative genomics of the major fungal agents of human and animal Sporotrichosis: Sporothrix schenckii and Sporothrix brasiliensis.</title>
        <authorList>
            <person name="Teixeira M.M."/>
            <person name="de Almeida L.G."/>
            <person name="Kubitschek-Barreira P."/>
            <person name="Alves F.L."/>
            <person name="Kioshima E.S."/>
            <person name="Abadio A.K."/>
            <person name="Fernandes L."/>
            <person name="Derengowski L.S."/>
            <person name="Ferreira K.S."/>
            <person name="Souza R.C."/>
            <person name="Ruiz J.C."/>
            <person name="de Andrade N.C."/>
            <person name="Paes H.C."/>
            <person name="Nicola A.M."/>
            <person name="Albuquerque P."/>
            <person name="Gerber A.L."/>
            <person name="Martins V.P."/>
            <person name="Peconick L.D."/>
            <person name="Neto A.V."/>
            <person name="Chaucanez C.B."/>
            <person name="Silva P.A."/>
            <person name="Cunha O.L."/>
            <person name="de Oliveira F.F."/>
            <person name="dos Santos T.C."/>
            <person name="Barros A.L."/>
            <person name="Soares M.A."/>
            <person name="de Oliveira L.M."/>
            <person name="Marini M.M."/>
            <person name="Villalobos-Duno H."/>
            <person name="Cunha M.M."/>
            <person name="de Hoog S."/>
            <person name="da Silveira J.F."/>
            <person name="Henrissat B."/>
            <person name="Nino-Vega G.A."/>
            <person name="Cisalpino P.S."/>
            <person name="Mora-Montes H.M."/>
            <person name="Almeida S.R."/>
            <person name="Stajich J.E."/>
            <person name="Lopes-Bezerra L.M."/>
            <person name="Vasconcelos A.T."/>
            <person name="Felipe M.S."/>
        </authorList>
    </citation>
    <scope>NUCLEOTIDE SEQUENCE [LARGE SCALE GENOMIC DNA]</scope>
    <source>
        <strain evidence="2 3">1099-18</strain>
    </source>
</reference>
<evidence type="ECO:0000313" key="3">
    <source>
        <dbReference type="Proteomes" id="UP000033710"/>
    </source>
</evidence>
<dbReference type="EMBL" id="AXCR01000012">
    <property type="protein sequence ID" value="KJR80665.1"/>
    <property type="molecule type" value="Genomic_DNA"/>
</dbReference>
<feature type="compositionally biased region" description="Basic and acidic residues" evidence="1">
    <location>
        <begin position="144"/>
        <end position="155"/>
    </location>
</feature>
<evidence type="ECO:0000313" key="2">
    <source>
        <dbReference type="EMBL" id="KJR80665.1"/>
    </source>
</evidence>